<feature type="region of interest" description="Disordered" evidence="3">
    <location>
        <begin position="1"/>
        <end position="29"/>
    </location>
</feature>
<dbReference type="SUPFAM" id="SSF48498">
    <property type="entry name" value="Tetracyclin repressor-like, C-terminal domain"/>
    <property type="match status" value="1"/>
</dbReference>
<evidence type="ECO:0000256" key="2">
    <source>
        <dbReference type="PROSITE-ProRule" id="PRU00335"/>
    </source>
</evidence>
<feature type="DNA-binding region" description="H-T-H motif" evidence="2">
    <location>
        <begin position="53"/>
        <end position="72"/>
    </location>
</feature>
<dbReference type="GO" id="GO:0000976">
    <property type="term" value="F:transcription cis-regulatory region binding"/>
    <property type="evidence" value="ECO:0007669"/>
    <property type="project" value="TreeGrafter"/>
</dbReference>
<feature type="domain" description="HTH tetR-type" evidence="4">
    <location>
        <begin position="30"/>
        <end position="90"/>
    </location>
</feature>
<organism evidence="5 6">
    <name type="scientific">Azospirillum lipoferum</name>
    <dbReference type="NCBI Taxonomy" id="193"/>
    <lineage>
        <taxon>Bacteria</taxon>
        <taxon>Pseudomonadati</taxon>
        <taxon>Pseudomonadota</taxon>
        <taxon>Alphaproteobacteria</taxon>
        <taxon>Rhodospirillales</taxon>
        <taxon>Azospirillaceae</taxon>
        <taxon>Azospirillum</taxon>
    </lineage>
</organism>
<dbReference type="PROSITE" id="PS50977">
    <property type="entry name" value="HTH_TETR_2"/>
    <property type="match status" value="2"/>
</dbReference>
<accession>A0A5A9G6V2</accession>
<dbReference type="SUPFAM" id="SSF46689">
    <property type="entry name" value="Homeodomain-like"/>
    <property type="match status" value="2"/>
</dbReference>
<evidence type="ECO:0000313" key="5">
    <source>
        <dbReference type="EMBL" id="KAA0590248.1"/>
    </source>
</evidence>
<dbReference type="Pfam" id="PF00440">
    <property type="entry name" value="TetR_N"/>
    <property type="match status" value="2"/>
</dbReference>
<keyword evidence="1 2" id="KW-0238">DNA-binding</keyword>
<dbReference type="RefSeq" id="WP_149235032.1">
    <property type="nucleotide sequence ID" value="NZ_JALJXJ010000023.1"/>
</dbReference>
<feature type="domain" description="HTH tetR-type" evidence="4">
    <location>
        <begin position="284"/>
        <end position="344"/>
    </location>
</feature>
<dbReference type="OrthoDB" id="9816431at2"/>
<dbReference type="InterPro" id="IPR050109">
    <property type="entry name" value="HTH-type_TetR-like_transc_reg"/>
</dbReference>
<dbReference type="Gene3D" id="1.10.357.10">
    <property type="entry name" value="Tetracycline Repressor, domain 2"/>
    <property type="match status" value="2"/>
</dbReference>
<dbReference type="Gene3D" id="1.10.10.60">
    <property type="entry name" value="Homeodomain-like"/>
    <property type="match status" value="1"/>
</dbReference>
<protein>
    <submittedName>
        <fullName evidence="5">TetR/AcrR family transcriptional regulator</fullName>
    </submittedName>
</protein>
<evidence type="ECO:0000259" key="4">
    <source>
        <dbReference type="PROSITE" id="PS50977"/>
    </source>
</evidence>
<sequence length="483" mass="52530">MTIRKLPSAPSLDTPPSPPAQRRPKQDRSRRSLERMLQAAEAIIATQGVDALTVAALLHDSQVSNGTFYARFSGKEALVHAVLDRALDRMEQAMDTECARLEGADISLSQAISTVTATLGRQFRESAGLFASLMHLSPNDVAMQERALQTHRRIETMIQRTIEPRLPPANRPRAGRMIAMAHHVLFAVLSERITARQEALSKHHESWDDMQDELSTLLIRYLADTGGADAGDGEAALAEGWPPPGDGNAADAPPRSWMPAERSREEDGDEEDGGTGRRLSAYSQRKLDQILTAARTLFTRHGYGTTSMVQVAAEAKVGKATVYSHFATKADLFAAVVAAESRSRLTELAPRPGDDVAETLRRFARQAFELLLNPSTTSKLRMIAAEAERFPELGEIFYAAGPAQLQAALSGFLADAMERGVLRREVPQLAAGHFLALICGELRVRELVGTAAAIPPAGRDQVLTSGVDAFLRAYRPGEGKNQN</sequence>
<dbReference type="EMBL" id="VTTN01000023">
    <property type="protein sequence ID" value="KAA0590248.1"/>
    <property type="molecule type" value="Genomic_DNA"/>
</dbReference>
<name>A0A5A9G6V2_AZOLI</name>
<dbReference type="PANTHER" id="PTHR30055">
    <property type="entry name" value="HTH-TYPE TRANSCRIPTIONAL REGULATOR RUTR"/>
    <property type="match status" value="1"/>
</dbReference>
<dbReference type="PROSITE" id="PS01081">
    <property type="entry name" value="HTH_TETR_1"/>
    <property type="match status" value="2"/>
</dbReference>
<dbReference type="Proteomes" id="UP000324927">
    <property type="component" value="Unassembled WGS sequence"/>
</dbReference>
<dbReference type="InterPro" id="IPR023772">
    <property type="entry name" value="DNA-bd_HTH_TetR-type_CS"/>
</dbReference>
<dbReference type="InterPro" id="IPR009057">
    <property type="entry name" value="Homeodomain-like_sf"/>
</dbReference>
<gene>
    <name evidence="5" type="ORF">FZ942_31680</name>
</gene>
<proteinExistence type="predicted"/>
<feature type="compositionally biased region" description="Low complexity" evidence="3">
    <location>
        <begin position="231"/>
        <end position="254"/>
    </location>
</feature>
<dbReference type="InterPro" id="IPR036271">
    <property type="entry name" value="Tet_transcr_reg_TetR-rel_C_sf"/>
</dbReference>
<comment type="caution">
    <text evidence="5">The sequence shown here is derived from an EMBL/GenBank/DDBJ whole genome shotgun (WGS) entry which is preliminary data.</text>
</comment>
<evidence type="ECO:0000256" key="3">
    <source>
        <dbReference type="SAM" id="MobiDB-lite"/>
    </source>
</evidence>
<feature type="region of interest" description="Disordered" evidence="3">
    <location>
        <begin position="231"/>
        <end position="280"/>
    </location>
</feature>
<dbReference type="GO" id="GO:0003700">
    <property type="term" value="F:DNA-binding transcription factor activity"/>
    <property type="evidence" value="ECO:0007669"/>
    <property type="project" value="TreeGrafter"/>
</dbReference>
<evidence type="ECO:0000313" key="6">
    <source>
        <dbReference type="Proteomes" id="UP000324927"/>
    </source>
</evidence>
<dbReference type="PRINTS" id="PR00455">
    <property type="entry name" value="HTHTETR"/>
</dbReference>
<dbReference type="InterPro" id="IPR039536">
    <property type="entry name" value="TetR_C_Proteobacteria"/>
</dbReference>
<dbReference type="Pfam" id="PF14246">
    <property type="entry name" value="TetR_C_7"/>
    <property type="match status" value="1"/>
</dbReference>
<evidence type="ECO:0000256" key="1">
    <source>
        <dbReference type="ARBA" id="ARBA00023125"/>
    </source>
</evidence>
<feature type="DNA-binding region" description="H-T-H motif" evidence="2">
    <location>
        <begin position="307"/>
        <end position="326"/>
    </location>
</feature>
<dbReference type="InterPro" id="IPR001647">
    <property type="entry name" value="HTH_TetR"/>
</dbReference>
<dbReference type="PANTHER" id="PTHR30055:SF146">
    <property type="entry name" value="HTH-TYPE TRANSCRIPTIONAL DUAL REGULATOR CECR"/>
    <property type="match status" value="1"/>
</dbReference>
<dbReference type="AlphaFoldDB" id="A0A5A9G6V2"/>
<keyword evidence="6" id="KW-1185">Reference proteome</keyword>
<reference evidence="5 6" key="1">
    <citation type="submission" date="2019-08" db="EMBL/GenBank/DDBJ databases">
        <authorList>
            <person name="Grouzdev D."/>
            <person name="Tikhonova E."/>
            <person name="Kravchenko I."/>
        </authorList>
    </citation>
    <scope>NUCLEOTIDE SEQUENCE [LARGE SCALE GENOMIC DNA]</scope>
    <source>
        <strain evidence="5 6">59b</strain>
    </source>
</reference>